<dbReference type="NCBIfam" id="TIGR00525">
    <property type="entry name" value="folB"/>
    <property type="match status" value="1"/>
</dbReference>
<dbReference type="EMBL" id="JAQOTG010000022">
    <property type="protein sequence ID" value="MDE8565374.1"/>
    <property type="molecule type" value="Genomic_DNA"/>
</dbReference>
<evidence type="ECO:0000313" key="9">
    <source>
        <dbReference type="EMBL" id="MED5052606.1"/>
    </source>
</evidence>
<dbReference type="EMBL" id="JARTLI010000028">
    <property type="protein sequence ID" value="MED5052606.1"/>
    <property type="molecule type" value="Genomic_DNA"/>
</dbReference>
<dbReference type="InterPro" id="IPR006156">
    <property type="entry name" value="Dihydroneopterin_aldolase"/>
</dbReference>
<keyword evidence="10" id="KW-1185">Reference proteome</keyword>
<dbReference type="SUPFAM" id="SSF55620">
    <property type="entry name" value="Tetrahydrobiopterin biosynthesis enzymes-like"/>
    <property type="match status" value="1"/>
</dbReference>
<reference evidence="9 11" key="2">
    <citation type="submission" date="2023-03" db="EMBL/GenBank/DDBJ databases">
        <title>Bacillus Genome Sequencing.</title>
        <authorList>
            <person name="Dunlap C."/>
        </authorList>
    </citation>
    <scope>NUCLEOTIDE SEQUENCE [LARGE SCALE GENOMIC DNA]</scope>
    <source>
        <strain evidence="9 11">NRS-38</strain>
    </source>
</reference>
<dbReference type="Proteomes" id="UP001213979">
    <property type="component" value="Unassembled WGS sequence"/>
</dbReference>
<dbReference type="PANTHER" id="PTHR42844:SF1">
    <property type="entry name" value="DIHYDRONEOPTERIN ALDOLASE 1-RELATED"/>
    <property type="match status" value="1"/>
</dbReference>
<dbReference type="Proteomes" id="UP001339962">
    <property type="component" value="Unassembled WGS sequence"/>
</dbReference>
<dbReference type="FunFam" id="3.30.1130.10:FF:000003">
    <property type="entry name" value="7,8-dihydroneopterin aldolase"/>
    <property type="match status" value="1"/>
</dbReference>
<evidence type="ECO:0000256" key="3">
    <source>
        <dbReference type="ARBA" id="ARBA00005708"/>
    </source>
</evidence>
<dbReference type="Pfam" id="PF02152">
    <property type="entry name" value="FolB"/>
    <property type="match status" value="1"/>
</dbReference>
<protein>
    <recommendedName>
        <fullName evidence="6">7,8-dihydroneopterin aldolase</fullName>
        <ecNumber evidence="6">4.1.2.25</ecNumber>
    </recommendedName>
</protein>
<dbReference type="PANTHER" id="PTHR42844">
    <property type="entry name" value="DIHYDRONEOPTERIN ALDOLASE 1-RELATED"/>
    <property type="match status" value="1"/>
</dbReference>
<dbReference type="RefSeq" id="WP_066151252.1">
    <property type="nucleotide sequence ID" value="NZ_JACIDF010000015.1"/>
</dbReference>
<dbReference type="AlphaFoldDB" id="A0ABD5IZ39"/>
<dbReference type="GO" id="GO:0046656">
    <property type="term" value="P:folic acid biosynthetic process"/>
    <property type="evidence" value="ECO:0007669"/>
    <property type="project" value="UniProtKB-UniRule"/>
</dbReference>
<dbReference type="GO" id="GO:0004150">
    <property type="term" value="F:dihydroneopterin aldolase activity"/>
    <property type="evidence" value="ECO:0007669"/>
    <property type="project" value="UniProtKB-UniRule"/>
</dbReference>
<evidence type="ECO:0000313" key="10">
    <source>
        <dbReference type="Proteomes" id="UP001213979"/>
    </source>
</evidence>
<dbReference type="NCBIfam" id="TIGR00526">
    <property type="entry name" value="folB_dom"/>
    <property type="match status" value="1"/>
</dbReference>
<proteinExistence type="inferred from homology"/>
<comment type="similarity">
    <text evidence="3 6">Belongs to the DHNA family.</text>
</comment>
<comment type="caution">
    <text evidence="9">The sequence shown here is derived from an EMBL/GenBank/DDBJ whole genome shotgun (WGS) entry which is preliminary data.</text>
</comment>
<evidence type="ECO:0000256" key="6">
    <source>
        <dbReference type="RuleBase" id="RU362079"/>
    </source>
</evidence>
<sequence>MDKIYLNAMEFYGYHGAIPEENRLGQRFIVDLVIETDLKKAGESDCLDDTINYAALYEICREIVEEQRFKLIEAVAEQIACHVLSAFSSILQCTVKVVKPNPPIKGHYQSVAVEIVRRR</sequence>
<evidence type="ECO:0000256" key="2">
    <source>
        <dbReference type="ARBA" id="ARBA00005013"/>
    </source>
</evidence>
<organism evidence="9 11">
    <name type="scientific">Anoxybacteroides rupiense</name>
    <dbReference type="NCBI Taxonomy" id="311460"/>
    <lineage>
        <taxon>Bacteria</taxon>
        <taxon>Bacillati</taxon>
        <taxon>Bacillota</taxon>
        <taxon>Bacilli</taxon>
        <taxon>Bacillales</taxon>
        <taxon>Anoxybacillaceae</taxon>
        <taxon>Anoxybacteroides</taxon>
    </lineage>
</organism>
<name>A0ABD5IZ39_9BACL</name>
<evidence type="ECO:0000313" key="8">
    <source>
        <dbReference type="EMBL" id="MDE8565374.1"/>
    </source>
</evidence>
<keyword evidence="5 6" id="KW-0456">Lyase</keyword>
<evidence type="ECO:0000256" key="5">
    <source>
        <dbReference type="ARBA" id="ARBA00023239"/>
    </source>
</evidence>
<comment type="function">
    <text evidence="6">Catalyzes the conversion of 7,8-dihydroneopterin to 6-hydroxymethyl-7,8-dihydropterin.</text>
</comment>
<evidence type="ECO:0000256" key="1">
    <source>
        <dbReference type="ARBA" id="ARBA00001353"/>
    </source>
</evidence>
<dbReference type="Gene3D" id="3.30.1130.10">
    <property type="match status" value="1"/>
</dbReference>
<accession>A0ABD5IZ39</accession>
<dbReference type="EC" id="4.1.2.25" evidence="6"/>
<feature type="domain" description="Dihydroneopterin aldolase/epimerase" evidence="7">
    <location>
        <begin position="4"/>
        <end position="117"/>
    </location>
</feature>
<comment type="catalytic activity">
    <reaction evidence="1 6">
        <text>7,8-dihydroneopterin = 6-hydroxymethyl-7,8-dihydropterin + glycolaldehyde</text>
        <dbReference type="Rhea" id="RHEA:10540"/>
        <dbReference type="ChEBI" id="CHEBI:17001"/>
        <dbReference type="ChEBI" id="CHEBI:17071"/>
        <dbReference type="ChEBI" id="CHEBI:44841"/>
        <dbReference type="EC" id="4.1.2.25"/>
    </reaction>
</comment>
<dbReference type="GO" id="GO:0046654">
    <property type="term" value="P:tetrahydrofolate biosynthetic process"/>
    <property type="evidence" value="ECO:0007669"/>
    <property type="project" value="UniProtKB-UniRule"/>
</dbReference>
<dbReference type="SMART" id="SM00905">
    <property type="entry name" value="FolB"/>
    <property type="match status" value="1"/>
</dbReference>
<evidence type="ECO:0000259" key="7">
    <source>
        <dbReference type="SMART" id="SM00905"/>
    </source>
</evidence>
<gene>
    <name evidence="9" type="primary">folB</name>
    <name evidence="9" type="ORF">P9850_12335</name>
    <name evidence="8" type="ORF">PNH38_16105</name>
</gene>
<dbReference type="InterPro" id="IPR006157">
    <property type="entry name" value="FolB_dom"/>
</dbReference>
<dbReference type="InterPro" id="IPR043133">
    <property type="entry name" value="GTP-CH-I_C/QueF"/>
</dbReference>
<dbReference type="CDD" id="cd00534">
    <property type="entry name" value="DHNA_DHNTPE"/>
    <property type="match status" value="1"/>
</dbReference>
<keyword evidence="4 6" id="KW-0289">Folate biosynthesis</keyword>
<comment type="pathway">
    <text evidence="2 6">Cofactor biosynthesis; tetrahydrofolate biosynthesis; 2-amino-4-hydroxy-6-hydroxymethyl-7,8-dihydropteridine diphosphate from 7,8-dihydroneopterin triphosphate: step 3/4.</text>
</comment>
<evidence type="ECO:0000256" key="4">
    <source>
        <dbReference type="ARBA" id="ARBA00022909"/>
    </source>
</evidence>
<evidence type="ECO:0000313" key="11">
    <source>
        <dbReference type="Proteomes" id="UP001339962"/>
    </source>
</evidence>
<reference evidence="8 10" key="1">
    <citation type="submission" date="2023-01" db="EMBL/GenBank/DDBJ databases">
        <title>Genome-based reclassification of Anoxybacillus geothermalis as a later heterotypic synonym of Anoxybacillus rupiensis.</title>
        <authorList>
            <person name="Inan Bektas K."/>
            <person name="Canakci S."/>
            <person name="Belduz A.A."/>
            <person name="Guler H.H."/>
        </authorList>
    </citation>
    <scope>NUCLEOTIDE SEQUENCE [LARGE SCALE GENOMIC DNA]</scope>
    <source>
        <strain evidence="8 10">DSM 17127</strain>
    </source>
</reference>